<dbReference type="SUPFAM" id="SSF101960">
    <property type="entry name" value="Stabilizer of iron transporter SufD"/>
    <property type="match status" value="1"/>
</dbReference>
<dbReference type="PANTHER" id="PTHR30508">
    <property type="entry name" value="FES CLUSTER ASSEMBLY PROTEIN SUF"/>
    <property type="match status" value="1"/>
</dbReference>
<evidence type="ECO:0000256" key="1">
    <source>
        <dbReference type="ARBA" id="ARBA00043967"/>
    </source>
</evidence>
<proteinExistence type="inferred from homology"/>
<gene>
    <name evidence="3" type="primary">sufB</name>
    <name evidence="3" type="ORF">DMP06_09050</name>
</gene>
<dbReference type="InterPro" id="IPR000825">
    <property type="entry name" value="SUF_FeS_clus_asmbl_SufBD_core"/>
</dbReference>
<evidence type="ECO:0000259" key="2">
    <source>
        <dbReference type="Pfam" id="PF01458"/>
    </source>
</evidence>
<dbReference type="NCBIfam" id="TIGR01980">
    <property type="entry name" value="sufB"/>
    <property type="match status" value="1"/>
</dbReference>
<dbReference type="GO" id="GO:0016226">
    <property type="term" value="P:iron-sulfur cluster assembly"/>
    <property type="evidence" value="ECO:0007669"/>
    <property type="project" value="InterPro"/>
</dbReference>
<organism evidence="3 4">
    <name type="scientific">Slackia equolifaciens</name>
    <dbReference type="NCBI Taxonomy" id="498718"/>
    <lineage>
        <taxon>Bacteria</taxon>
        <taxon>Bacillati</taxon>
        <taxon>Actinomycetota</taxon>
        <taxon>Coriobacteriia</taxon>
        <taxon>Eggerthellales</taxon>
        <taxon>Eggerthellaceae</taxon>
        <taxon>Slackia</taxon>
    </lineage>
</organism>
<dbReference type="InterPro" id="IPR055346">
    <property type="entry name" value="Fe-S_cluster_assembly_SufBD"/>
</dbReference>
<sequence length="470" mass="51985">MPKKRSQVNDIDRSLYDIRNSEQEAERLSAGLTPQIVREISKRKDEPQWMLDFRLKSLEIYQSMPTPSWGPALDGLDMDNIVTYVKPNTSQQSDWESVPDDIKSTFERLGIPEAERSYLAGVGAQYDSELVYHNMQDTAAKMGIVYSGIEEALREPRWEELIRSKFMTLIPPADHKFAALHGAVWSGGSFVYVPAGVKLDFPLQSYFRLNARGAGQFEHTLIIVEDDADLHFIEGCSAPKYNVANLHAGAVELFVGKRAHLRYSTIENWSKNMYNLNTKRARVDAEGEIEWISGSFGSHVGYLYPMSVLAGRRSRSSFTGITFAGAGQNLDTGCKVVLAAPETSATVETKGISKGGGVQTFRSSVVATPAARDSTVSVSCQSLMLDDISRSDTIPAMDIRAKNVDIGHEATIGRIGDDKVFYLMSRGVSEEEARTMIVNGFAEPVSKELPLEYAVEMNNLIKLEMEGAIG</sequence>
<name>A0A3N0AU48_9ACTN</name>
<evidence type="ECO:0000313" key="3">
    <source>
        <dbReference type="EMBL" id="RNL38403.1"/>
    </source>
</evidence>
<protein>
    <submittedName>
        <fullName evidence="3">Fe-S cluster assembly protein SufB</fullName>
    </submittedName>
</protein>
<dbReference type="AlphaFoldDB" id="A0A3N0AU48"/>
<comment type="similarity">
    <text evidence="1">Belongs to the iron-sulfur cluster assembly SufBD family.</text>
</comment>
<comment type="caution">
    <text evidence="3">The sequence shown here is derived from an EMBL/GenBank/DDBJ whole genome shotgun (WGS) entry which is preliminary data.</text>
</comment>
<dbReference type="EMBL" id="QIBX01000018">
    <property type="protein sequence ID" value="RNL38403.1"/>
    <property type="molecule type" value="Genomic_DNA"/>
</dbReference>
<keyword evidence="4" id="KW-1185">Reference proteome</keyword>
<feature type="domain" description="SUF system FeS cluster assembly SufBD core" evidence="2">
    <location>
        <begin position="207"/>
        <end position="441"/>
    </location>
</feature>
<dbReference type="Pfam" id="PF01458">
    <property type="entry name" value="SUFBD_core"/>
    <property type="match status" value="1"/>
</dbReference>
<accession>A0A3N0AU48</accession>
<dbReference type="InterPro" id="IPR010231">
    <property type="entry name" value="SUF_FeS_clus_asmbl_SufB"/>
</dbReference>
<reference evidence="4" key="1">
    <citation type="submission" date="2018-05" db="EMBL/GenBank/DDBJ databases">
        <title>Genome Sequencing of selected type strains of the family Eggerthellaceae.</title>
        <authorList>
            <person name="Danylec N."/>
            <person name="Stoll D.A."/>
            <person name="Doetsch A."/>
            <person name="Huch M."/>
        </authorList>
    </citation>
    <scope>NUCLEOTIDE SEQUENCE [LARGE SCALE GENOMIC DNA]</scope>
    <source>
        <strain evidence="4">DSM 24851</strain>
    </source>
</reference>
<dbReference type="Proteomes" id="UP000269591">
    <property type="component" value="Unassembled WGS sequence"/>
</dbReference>
<dbReference type="RefSeq" id="WP_123209418.1">
    <property type="nucleotide sequence ID" value="NZ_JBHTHO010000021.1"/>
</dbReference>
<dbReference type="OrthoDB" id="9803529at2"/>
<dbReference type="PANTHER" id="PTHR30508:SF1">
    <property type="entry name" value="UPF0051 PROTEIN ABCI8, CHLOROPLASTIC-RELATED"/>
    <property type="match status" value="1"/>
</dbReference>
<dbReference type="InterPro" id="IPR037284">
    <property type="entry name" value="SUF_FeS_clus_asmbl_SufBD_sf"/>
</dbReference>
<evidence type="ECO:0000313" key="4">
    <source>
        <dbReference type="Proteomes" id="UP000269591"/>
    </source>
</evidence>